<keyword evidence="1" id="KW-1133">Transmembrane helix</keyword>
<proteinExistence type="predicted"/>
<name>N9M7B6_9GAMM</name>
<dbReference type="HOGENOM" id="CLU_1127181_0_0_6"/>
<keyword evidence="1" id="KW-0812">Transmembrane</keyword>
<feature type="transmembrane region" description="Helical" evidence="1">
    <location>
        <begin position="46"/>
        <end position="65"/>
    </location>
</feature>
<evidence type="ECO:0000313" key="2">
    <source>
        <dbReference type="EMBL" id="ENX04414.1"/>
    </source>
</evidence>
<dbReference type="eggNOG" id="ENOG5032C3M">
    <property type="taxonomic scope" value="Bacteria"/>
</dbReference>
<dbReference type="STRING" id="1217705.F900_00404"/>
<dbReference type="Proteomes" id="UP000013248">
    <property type="component" value="Unassembled WGS sequence"/>
</dbReference>
<sequence>MKKLSKFTRLPFIPEMNQDSVLYTIIFLICFPLAPLFLSLEKKNLFFWMLLAYYLISIYAPRLMVAKDLIFRNFIEFRGEMTDSFPSEHSNYSTEIKISTQEKINQDVSKNFLIITPNETCRTYFYQRLFSSQIHKFLLDDFINQPVIFRSFQHSAFIFDLGLTVKAQSGREIHFFLNHVELINKNLEKIRLQYKEIKNIQHHLDIETQIHSFKLKFQYTDDISFSCNQTQYLMIDQILTAAKIDF</sequence>
<dbReference type="RefSeq" id="WP_005214637.1">
    <property type="nucleotide sequence ID" value="NZ_KB850088.1"/>
</dbReference>
<gene>
    <name evidence="2" type="ORF">F900_00404</name>
</gene>
<accession>N9M7B6</accession>
<comment type="caution">
    <text evidence="2">The sequence shown here is derived from an EMBL/GenBank/DDBJ whole genome shotgun (WGS) entry which is preliminary data.</text>
</comment>
<dbReference type="PATRIC" id="fig|1217705.3.peg.384"/>
<keyword evidence="1" id="KW-0472">Membrane</keyword>
<evidence type="ECO:0000313" key="3">
    <source>
        <dbReference type="Proteomes" id="UP000013248"/>
    </source>
</evidence>
<protein>
    <submittedName>
        <fullName evidence="2">Uncharacterized protein</fullName>
    </submittedName>
</protein>
<reference evidence="2 3" key="1">
    <citation type="submission" date="2013-02" db="EMBL/GenBank/DDBJ databases">
        <title>The Genome Sequence of Acinetobacter sp. ANC 3862.</title>
        <authorList>
            <consortium name="The Broad Institute Genome Sequencing Platform"/>
            <consortium name="The Broad Institute Genome Sequencing Center for Infectious Disease"/>
            <person name="Cerqueira G."/>
            <person name="Feldgarden M."/>
            <person name="Courvalin P."/>
            <person name="Perichon B."/>
            <person name="Grillot-Courvalin C."/>
            <person name="Clermont D."/>
            <person name="Rocha E."/>
            <person name="Yoon E.-J."/>
            <person name="Nemec A."/>
            <person name="Walker B."/>
            <person name="Young S.K."/>
            <person name="Zeng Q."/>
            <person name="Gargeya S."/>
            <person name="Fitzgerald M."/>
            <person name="Haas B."/>
            <person name="Abouelleil A."/>
            <person name="Alvarado L."/>
            <person name="Arachchi H.M."/>
            <person name="Berlin A.M."/>
            <person name="Chapman S.B."/>
            <person name="Dewar J."/>
            <person name="Goldberg J."/>
            <person name="Griggs A."/>
            <person name="Gujja S."/>
            <person name="Hansen M."/>
            <person name="Howarth C."/>
            <person name="Imamovic A."/>
            <person name="Larimer J."/>
            <person name="McCowan C."/>
            <person name="Murphy C."/>
            <person name="Neiman D."/>
            <person name="Pearson M."/>
            <person name="Priest M."/>
            <person name="Roberts A."/>
            <person name="Saif S."/>
            <person name="Shea T."/>
            <person name="Sisk P."/>
            <person name="Sykes S."/>
            <person name="Wortman J."/>
            <person name="Nusbaum C."/>
            <person name="Birren B."/>
        </authorList>
    </citation>
    <scope>NUCLEOTIDE SEQUENCE [LARGE SCALE GENOMIC DNA]</scope>
    <source>
        <strain evidence="2 3">ANC 3862</strain>
    </source>
</reference>
<organism evidence="2 3">
    <name type="scientific">Acinetobacter modestus</name>
    <dbReference type="NCBI Taxonomy" id="1776740"/>
    <lineage>
        <taxon>Bacteria</taxon>
        <taxon>Pseudomonadati</taxon>
        <taxon>Pseudomonadota</taxon>
        <taxon>Gammaproteobacteria</taxon>
        <taxon>Moraxellales</taxon>
        <taxon>Moraxellaceae</taxon>
        <taxon>Acinetobacter</taxon>
    </lineage>
</organism>
<dbReference type="EMBL" id="APRP01000004">
    <property type="protein sequence ID" value="ENX04414.1"/>
    <property type="molecule type" value="Genomic_DNA"/>
</dbReference>
<feature type="transmembrane region" description="Helical" evidence="1">
    <location>
        <begin position="21"/>
        <end position="40"/>
    </location>
</feature>
<evidence type="ECO:0000256" key="1">
    <source>
        <dbReference type="SAM" id="Phobius"/>
    </source>
</evidence>
<dbReference type="AlphaFoldDB" id="N9M7B6"/>